<keyword evidence="2" id="KW-1185">Reference proteome</keyword>
<accession>A0A0D3CGI5</accession>
<evidence type="ECO:0000313" key="1">
    <source>
        <dbReference type="EnsemblPlants" id="Bo5g086550.1"/>
    </source>
</evidence>
<evidence type="ECO:0000313" key="2">
    <source>
        <dbReference type="Proteomes" id="UP000032141"/>
    </source>
</evidence>
<sequence length="92" mass="10092">MLSCTSLSLRTEASTTSSLSDCFSLRLLFPSCNSTKSTLLSFDRWWKRLSLHPECLSPSSKSALRHGIDGSPVKFGATGLVCCPTLLEHTRK</sequence>
<dbReference type="Gramene" id="Bo5g086550.1">
    <property type="protein sequence ID" value="Bo5g086550.1"/>
    <property type="gene ID" value="Bo5g086550"/>
</dbReference>
<dbReference type="HOGENOM" id="CLU_2419467_0_0_1"/>
<reference evidence="1" key="2">
    <citation type="submission" date="2015-03" db="UniProtKB">
        <authorList>
            <consortium name="EnsemblPlants"/>
        </authorList>
    </citation>
    <scope>IDENTIFICATION</scope>
</reference>
<name>A0A0D3CGI5_BRAOL</name>
<proteinExistence type="predicted"/>
<dbReference type="EnsemblPlants" id="Bo5g086550.1">
    <property type="protein sequence ID" value="Bo5g086550.1"/>
    <property type="gene ID" value="Bo5g086550"/>
</dbReference>
<dbReference type="Proteomes" id="UP000032141">
    <property type="component" value="Chromosome C5"/>
</dbReference>
<dbReference type="AlphaFoldDB" id="A0A0D3CGI5"/>
<protein>
    <submittedName>
        <fullName evidence="1">Uncharacterized protein</fullName>
    </submittedName>
</protein>
<organism evidence="1 2">
    <name type="scientific">Brassica oleracea var. oleracea</name>
    <dbReference type="NCBI Taxonomy" id="109376"/>
    <lineage>
        <taxon>Eukaryota</taxon>
        <taxon>Viridiplantae</taxon>
        <taxon>Streptophyta</taxon>
        <taxon>Embryophyta</taxon>
        <taxon>Tracheophyta</taxon>
        <taxon>Spermatophyta</taxon>
        <taxon>Magnoliopsida</taxon>
        <taxon>eudicotyledons</taxon>
        <taxon>Gunneridae</taxon>
        <taxon>Pentapetalae</taxon>
        <taxon>rosids</taxon>
        <taxon>malvids</taxon>
        <taxon>Brassicales</taxon>
        <taxon>Brassicaceae</taxon>
        <taxon>Brassiceae</taxon>
        <taxon>Brassica</taxon>
    </lineage>
</organism>
<reference evidence="1 2" key="1">
    <citation type="journal article" date="2014" name="Genome Biol.">
        <title>Transcriptome and methylome profiling reveals relics of genome dominance in the mesopolyploid Brassica oleracea.</title>
        <authorList>
            <person name="Parkin I.A."/>
            <person name="Koh C."/>
            <person name="Tang H."/>
            <person name="Robinson S.J."/>
            <person name="Kagale S."/>
            <person name="Clarke W.E."/>
            <person name="Town C.D."/>
            <person name="Nixon J."/>
            <person name="Krishnakumar V."/>
            <person name="Bidwell S.L."/>
            <person name="Denoeud F."/>
            <person name="Belcram H."/>
            <person name="Links M.G."/>
            <person name="Just J."/>
            <person name="Clarke C."/>
            <person name="Bender T."/>
            <person name="Huebert T."/>
            <person name="Mason A.S."/>
            <person name="Pires J.C."/>
            <person name="Barker G."/>
            <person name="Moore J."/>
            <person name="Walley P.G."/>
            <person name="Manoli S."/>
            <person name="Batley J."/>
            <person name="Edwards D."/>
            <person name="Nelson M.N."/>
            <person name="Wang X."/>
            <person name="Paterson A.H."/>
            <person name="King G."/>
            <person name="Bancroft I."/>
            <person name="Chalhoub B."/>
            <person name="Sharpe A.G."/>
        </authorList>
    </citation>
    <scope>NUCLEOTIDE SEQUENCE</scope>
    <source>
        <strain evidence="1 2">cv. TO1000</strain>
    </source>
</reference>